<evidence type="ECO:0000256" key="2">
    <source>
        <dbReference type="ARBA" id="ARBA00005318"/>
    </source>
</evidence>
<dbReference type="AlphaFoldDB" id="A0A371R885"/>
<keyword evidence="4" id="KW-1003">Cell membrane</keyword>
<comment type="similarity">
    <text evidence="2">Belongs to the GSP L family.</text>
</comment>
<evidence type="ECO:0000256" key="8">
    <source>
        <dbReference type="ARBA" id="ARBA00022989"/>
    </source>
</evidence>
<dbReference type="InterPro" id="IPR043129">
    <property type="entry name" value="ATPase_NBD"/>
</dbReference>
<evidence type="ECO:0000259" key="11">
    <source>
        <dbReference type="Pfam" id="PF12693"/>
    </source>
</evidence>
<reference evidence="12 13" key="1">
    <citation type="submission" date="2018-08" db="EMBL/GenBank/DDBJ databases">
        <title>Parvularcula sp. SM1705, isolated from surface water of the South Sea China.</title>
        <authorList>
            <person name="Sun L."/>
        </authorList>
    </citation>
    <scope>NUCLEOTIDE SEQUENCE [LARGE SCALE GENOMIC DNA]</scope>
    <source>
        <strain evidence="12 13">SM1705</strain>
    </source>
</reference>
<dbReference type="InParanoid" id="A0A371R885"/>
<evidence type="ECO:0000256" key="4">
    <source>
        <dbReference type="ARBA" id="ARBA00022475"/>
    </source>
</evidence>
<feature type="domain" description="GspL periplasmic" evidence="11">
    <location>
        <begin position="236"/>
        <end position="381"/>
    </location>
</feature>
<dbReference type="InterPro" id="IPR025691">
    <property type="entry name" value="GspL_pp_dom"/>
</dbReference>
<keyword evidence="8" id="KW-1133">Transmembrane helix</keyword>
<dbReference type="EMBL" id="QUQO01000002">
    <property type="protein sequence ID" value="RFB01649.1"/>
    <property type="molecule type" value="Genomic_DNA"/>
</dbReference>
<evidence type="ECO:0000256" key="9">
    <source>
        <dbReference type="ARBA" id="ARBA00023136"/>
    </source>
</evidence>
<dbReference type="SUPFAM" id="SSF53067">
    <property type="entry name" value="Actin-like ATPase domain"/>
    <property type="match status" value="1"/>
</dbReference>
<gene>
    <name evidence="12" type="ORF">DX908_15350</name>
</gene>
<dbReference type="InterPro" id="IPR007812">
    <property type="entry name" value="T2SS_protein-GspL"/>
</dbReference>
<evidence type="ECO:0000256" key="7">
    <source>
        <dbReference type="ARBA" id="ARBA00022927"/>
    </source>
</evidence>
<dbReference type="Pfam" id="PF12693">
    <property type="entry name" value="GspL_C"/>
    <property type="match status" value="1"/>
</dbReference>
<dbReference type="GO" id="GO:0009276">
    <property type="term" value="C:Gram-negative-bacterium-type cell wall"/>
    <property type="evidence" value="ECO:0007669"/>
    <property type="project" value="InterPro"/>
</dbReference>
<dbReference type="RefSeq" id="WP_116393365.1">
    <property type="nucleotide sequence ID" value="NZ_QUQO01000002.1"/>
</dbReference>
<evidence type="ECO:0000313" key="12">
    <source>
        <dbReference type="EMBL" id="RFB01649.1"/>
    </source>
</evidence>
<dbReference type="Gene3D" id="3.30.420.380">
    <property type="match status" value="1"/>
</dbReference>
<evidence type="ECO:0000256" key="1">
    <source>
        <dbReference type="ARBA" id="ARBA00004377"/>
    </source>
</evidence>
<evidence type="ECO:0000256" key="5">
    <source>
        <dbReference type="ARBA" id="ARBA00022519"/>
    </source>
</evidence>
<keyword evidence="5" id="KW-0997">Cell inner membrane</keyword>
<dbReference type="OrthoDB" id="8479085at2"/>
<evidence type="ECO:0000259" key="10">
    <source>
        <dbReference type="Pfam" id="PF05134"/>
    </source>
</evidence>
<dbReference type="NCBIfam" id="TIGR01709">
    <property type="entry name" value="typeII_sec_gspL"/>
    <property type="match status" value="1"/>
</dbReference>
<organism evidence="12 13">
    <name type="scientific">Parvularcula marina</name>
    <dbReference type="NCBI Taxonomy" id="2292771"/>
    <lineage>
        <taxon>Bacteria</taxon>
        <taxon>Pseudomonadati</taxon>
        <taxon>Pseudomonadota</taxon>
        <taxon>Alphaproteobacteria</taxon>
        <taxon>Parvularculales</taxon>
        <taxon>Parvularculaceae</taxon>
        <taxon>Parvularcula</taxon>
    </lineage>
</organism>
<dbReference type="GO" id="GO:0015628">
    <property type="term" value="P:protein secretion by the type II secretion system"/>
    <property type="evidence" value="ECO:0007669"/>
    <property type="project" value="InterPro"/>
</dbReference>
<feature type="domain" description="GspL cytoplasmic actin-ATPase-like" evidence="10">
    <location>
        <begin position="48"/>
        <end position="165"/>
    </location>
</feature>
<comment type="caution">
    <text evidence="12">The sequence shown here is derived from an EMBL/GenBank/DDBJ whole genome shotgun (WGS) entry which is preliminary data.</text>
</comment>
<keyword evidence="13" id="KW-1185">Reference proteome</keyword>
<sequence>MKRLLLLTGETPTDPVLWWRGSEDGPSDSGVAEEGLTGVPGALLGSPQIAVILPGELAATRRLHLPVNRDAALEAAARLAFEDVLAAPADEFHFAFGSTEADGKRTVSAVPRDWMAGWVSALDEAGIEADIVTIDHLAICAEGGRYAVLQEGTRVIMRLPEGGMSMTAEFAAALIPSLDGVEDAQHISVGRAEEKALVLTDRRALGAYYAASIEREMPPSLLRGTYRRRRDWSGLVRQWRHVGALAAACMVVWLAGMLSDGLRHGAAASNLEDEAIELFTQAYPNTPVRDLSRQAASRARAGVTPMFLPLSAELTAAMEDTVSVELTAISYTAGEGLIADLRFPEAASLEALRQRLEARGVETREGGNIRREEDGRYAGQLLLGGIQ</sequence>
<proteinExistence type="inferred from homology"/>
<dbReference type="InterPro" id="IPR024230">
    <property type="entry name" value="GspL_cyto_dom"/>
</dbReference>
<keyword evidence="7" id="KW-0653">Protein transport</keyword>
<name>A0A371R885_9PROT</name>
<keyword evidence="9" id="KW-0472">Membrane</keyword>
<evidence type="ECO:0000256" key="3">
    <source>
        <dbReference type="ARBA" id="ARBA00022448"/>
    </source>
</evidence>
<accession>A0A371R885</accession>
<dbReference type="PIRSF" id="PIRSF015761">
    <property type="entry name" value="Protein_L"/>
    <property type="match status" value="1"/>
</dbReference>
<protein>
    <recommendedName>
        <fullName evidence="14">Type II secretion system protein GspL</fullName>
    </recommendedName>
</protein>
<evidence type="ECO:0008006" key="14">
    <source>
        <dbReference type="Google" id="ProtNLM"/>
    </source>
</evidence>
<dbReference type="Pfam" id="PF05134">
    <property type="entry name" value="T2SSL"/>
    <property type="match status" value="1"/>
</dbReference>
<keyword evidence="3" id="KW-0813">Transport</keyword>
<evidence type="ECO:0000313" key="13">
    <source>
        <dbReference type="Proteomes" id="UP000264589"/>
    </source>
</evidence>
<dbReference type="Proteomes" id="UP000264589">
    <property type="component" value="Unassembled WGS sequence"/>
</dbReference>
<dbReference type="GO" id="GO:0015627">
    <property type="term" value="C:type II protein secretion system complex"/>
    <property type="evidence" value="ECO:0007669"/>
    <property type="project" value="InterPro"/>
</dbReference>
<dbReference type="GO" id="GO:0005886">
    <property type="term" value="C:plasma membrane"/>
    <property type="evidence" value="ECO:0007669"/>
    <property type="project" value="UniProtKB-SubCell"/>
</dbReference>
<comment type="subcellular location">
    <subcellularLocation>
        <location evidence="1">Cell inner membrane</location>
        <topology evidence="1">Single-pass membrane protein</topology>
    </subcellularLocation>
</comment>
<keyword evidence="6" id="KW-0812">Transmembrane</keyword>
<evidence type="ECO:0000256" key="6">
    <source>
        <dbReference type="ARBA" id="ARBA00022692"/>
    </source>
</evidence>